<accession>A0A6L2PZA5</accession>
<gene>
    <name evidence="1" type="ORF">Cfor_04257</name>
</gene>
<evidence type="ECO:0000313" key="2">
    <source>
        <dbReference type="Proteomes" id="UP000502823"/>
    </source>
</evidence>
<comment type="caution">
    <text evidence="1">The sequence shown here is derived from an EMBL/GenBank/DDBJ whole genome shotgun (WGS) entry which is preliminary data.</text>
</comment>
<name>A0A6L2PZA5_COPFO</name>
<dbReference type="InParanoid" id="A0A6L2PZA5"/>
<organism evidence="1 2">
    <name type="scientific">Coptotermes formosanus</name>
    <name type="common">Formosan subterranean termite</name>
    <dbReference type="NCBI Taxonomy" id="36987"/>
    <lineage>
        <taxon>Eukaryota</taxon>
        <taxon>Metazoa</taxon>
        <taxon>Ecdysozoa</taxon>
        <taxon>Arthropoda</taxon>
        <taxon>Hexapoda</taxon>
        <taxon>Insecta</taxon>
        <taxon>Pterygota</taxon>
        <taxon>Neoptera</taxon>
        <taxon>Polyneoptera</taxon>
        <taxon>Dictyoptera</taxon>
        <taxon>Blattodea</taxon>
        <taxon>Blattoidea</taxon>
        <taxon>Termitoidae</taxon>
        <taxon>Rhinotermitidae</taxon>
        <taxon>Coptotermes</taxon>
    </lineage>
</organism>
<dbReference type="Proteomes" id="UP000502823">
    <property type="component" value="Unassembled WGS sequence"/>
</dbReference>
<keyword evidence="2" id="KW-1185">Reference proteome</keyword>
<dbReference type="EMBL" id="BLKM01000735">
    <property type="protein sequence ID" value="GFG37963.1"/>
    <property type="molecule type" value="Genomic_DNA"/>
</dbReference>
<evidence type="ECO:0000313" key="1">
    <source>
        <dbReference type="EMBL" id="GFG37963.1"/>
    </source>
</evidence>
<dbReference type="OrthoDB" id="6627079at2759"/>
<dbReference type="AlphaFoldDB" id="A0A6L2PZA5"/>
<sequence>MSWHLAAASYIYVHNALRRKEKLKQRRWWQTQLYSSREMCSGSSLLADLTFQSVSGLYKNFTRMSPSEFECLINLIGKKISKKDRTFRKAISVQEQLALTLRFLASGDSYVSLYHSFLSPPLSEHTATKPHKKN</sequence>
<reference evidence="2" key="1">
    <citation type="submission" date="2020-01" db="EMBL/GenBank/DDBJ databases">
        <title>Draft genome sequence of the Termite Coptotermes fromosanus.</title>
        <authorList>
            <person name="Itakura S."/>
            <person name="Yosikawa Y."/>
            <person name="Umezawa K."/>
        </authorList>
    </citation>
    <scope>NUCLEOTIDE SEQUENCE [LARGE SCALE GENOMIC DNA]</scope>
</reference>
<protein>
    <submittedName>
        <fullName evidence="1">Uncharacterized protein</fullName>
    </submittedName>
</protein>
<proteinExistence type="predicted"/>